<dbReference type="EMBL" id="BLXT01002861">
    <property type="protein sequence ID" value="GFN98655.1"/>
    <property type="molecule type" value="Genomic_DNA"/>
</dbReference>
<gene>
    <name evidence="1" type="ORF">PoB_002516100</name>
</gene>
<protein>
    <submittedName>
        <fullName evidence="1">Uncharacterized protein</fullName>
    </submittedName>
</protein>
<sequence>MHSSLSCRVIKLKWKMARPNSYTNSGGDSDYNPDETVDALDDSVHIRQRRKKARLSLESLTSISYRITYRCHPTINNICCPRGTDPC</sequence>
<evidence type="ECO:0000313" key="2">
    <source>
        <dbReference type="Proteomes" id="UP000735302"/>
    </source>
</evidence>
<reference evidence="1 2" key="1">
    <citation type="journal article" date="2021" name="Elife">
        <title>Chloroplast acquisition without the gene transfer in kleptoplastic sea slugs, Plakobranchus ocellatus.</title>
        <authorList>
            <person name="Maeda T."/>
            <person name="Takahashi S."/>
            <person name="Yoshida T."/>
            <person name="Shimamura S."/>
            <person name="Takaki Y."/>
            <person name="Nagai Y."/>
            <person name="Toyoda A."/>
            <person name="Suzuki Y."/>
            <person name="Arimoto A."/>
            <person name="Ishii H."/>
            <person name="Satoh N."/>
            <person name="Nishiyama T."/>
            <person name="Hasebe M."/>
            <person name="Maruyama T."/>
            <person name="Minagawa J."/>
            <person name="Obokata J."/>
            <person name="Shigenobu S."/>
        </authorList>
    </citation>
    <scope>NUCLEOTIDE SEQUENCE [LARGE SCALE GENOMIC DNA]</scope>
</reference>
<keyword evidence="2" id="KW-1185">Reference proteome</keyword>
<name>A0AAV3ZRQ9_9GAST</name>
<dbReference type="Proteomes" id="UP000735302">
    <property type="component" value="Unassembled WGS sequence"/>
</dbReference>
<organism evidence="1 2">
    <name type="scientific">Plakobranchus ocellatus</name>
    <dbReference type="NCBI Taxonomy" id="259542"/>
    <lineage>
        <taxon>Eukaryota</taxon>
        <taxon>Metazoa</taxon>
        <taxon>Spiralia</taxon>
        <taxon>Lophotrochozoa</taxon>
        <taxon>Mollusca</taxon>
        <taxon>Gastropoda</taxon>
        <taxon>Heterobranchia</taxon>
        <taxon>Euthyneura</taxon>
        <taxon>Panpulmonata</taxon>
        <taxon>Sacoglossa</taxon>
        <taxon>Placobranchoidea</taxon>
        <taxon>Plakobranchidae</taxon>
        <taxon>Plakobranchus</taxon>
    </lineage>
</organism>
<evidence type="ECO:0000313" key="1">
    <source>
        <dbReference type="EMBL" id="GFN98655.1"/>
    </source>
</evidence>
<proteinExistence type="predicted"/>
<comment type="caution">
    <text evidence="1">The sequence shown here is derived from an EMBL/GenBank/DDBJ whole genome shotgun (WGS) entry which is preliminary data.</text>
</comment>
<dbReference type="AlphaFoldDB" id="A0AAV3ZRQ9"/>
<accession>A0AAV3ZRQ9</accession>